<dbReference type="PANTHER" id="PTHR30419">
    <property type="entry name" value="HTH-TYPE TRANSCRIPTIONAL REGULATOR YBHD"/>
    <property type="match status" value="1"/>
</dbReference>
<sequence length="261" mass="28610">MGVRLFERTTRKMDLTIVGRGFLERAYRILNEIDNSILEFDDLARNMTGELTIACVPSAVRYFLPEAIGVYHQRYPGIRLRLIDEPSSTVFLAVARGEADFGLTYVGTQEPDIEFTPLLDDPFVLACPRSHPLAKRKSVTWAELGDLDYLAIAQGSGNRAVIDEGLAGVADRPKWFCEVRHVPALVSLIEAGLGVGVVPRLAMPRGPHKALTSVALVDPPIRRTLGVLQRRGRGLSSAGRFFLQLLTEMRASDALPASTAG</sequence>
<dbReference type="STRING" id="1777144.AWB83_03216"/>
<dbReference type="Pfam" id="PF03466">
    <property type="entry name" value="LysR_substrate"/>
    <property type="match status" value="1"/>
</dbReference>
<evidence type="ECO:0000256" key="4">
    <source>
        <dbReference type="ARBA" id="ARBA00023163"/>
    </source>
</evidence>
<evidence type="ECO:0000256" key="2">
    <source>
        <dbReference type="ARBA" id="ARBA00023015"/>
    </source>
</evidence>
<dbReference type="PANTHER" id="PTHR30419:SF8">
    <property type="entry name" value="NITROGEN ASSIMILATION TRANSCRIPTIONAL ACTIVATOR-RELATED"/>
    <property type="match status" value="1"/>
</dbReference>
<accession>A0A158BH29</accession>
<evidence type="ECO:0000313" key="6">
    <source>
        <dbReference type="EMBL" id="SAK69076.1"/>
    </source>
</evidence>
<keyword evidence="4" id="KW-0804">Transcription</keyword>
<dbReference type="InterPro" id="IPR036390">
    <property type="entry name" value="WH_DNA-bd_sf"/>
</dbReference>
<evidence type="ECO:0000256" key="3">
    <source>
        <dbReference type="ARBA" id="ARBA00023125"/>
    </source>
</evidence>
<name>A0A158BH29_9BURK</name>
<dbReference type="GO" id="GO:0003700">
    <property type="term" value="F:DNA-binding transcription factor activity"/>
    <property type="evidence" value="ECO:0007669"/>
    <property type="project" value="InterPro"/>
</dbReference>
<dbReference type="GO" id="GO:0003677">
    <property type="term" value="F:DNA binding"/>
    <property type="evidence" value="ECO:0007669"/>
    <property type="project" value="UniProtKB-KW"/>
</dbReference>
<comment type="caution">
    <text evidence="6">The sequence shown here is derived from an EMBL/GenBank/DDBJ whole genome shotgun (WGS) entry which is preliminary data.</text>
</comment>
<dbReference type="GO" id="GO:0005829">
    <property type="term" value="C:cytosol"/>
    <property type="evidence" value="ECO:0007669"/>
    <property type="project" value="TreeGrafter"/>
</dbReference>
<dbReference type="InterPro" id="IPR005119">
    <property type="entry name" value="LysR_subst-bd"/>
</dbReference>
<dbReference type="Gene3D" id="3.40.190.290">
    <property type="match status" value="1"/>
</dbReference>
<feature type="domain" description="HTH lysR-type" evidence="5">
    <location>
        <begin position="1"/>
        <end position="16"/>
    </location>
</feature>
<comment type="similarity">
    <text evidence="1">Belongs to the LysR transcriptional regulatory family.</text>
</comment>
<protein>
    <submittedName>
        <fullName evidence="6">LysR family transcriptional regulator</fullName>
    </submittedName>
</protein>
<gene>
    <name evidence="6" type="ORF">AWB83_03216</name>
</gene>
<dbReference type="SUPFAM" id="SSF53850">
    <property type="entry name" value="Periplasmic binding protein-like II"/>
    <property type="match status" value="1"/>
</dbReference>
<evidence type="ECO:0000259" key="5">
    <source>
        <dbReference type="PROSITE" id="PS50931"/>
    </source>
</evidence>
<dbReference type="Proteomes" id="UP000054978">
    <property type="component" value="Unassembled WGS sequence"/>
</dbReference>
<reference evidence="6" key="1">
    <citation type="submission" date="2016-01" db="EMBL/GenBank/DDBJ databases">
        <authorList>
            <person name="Peeters C."/>
        </authorList>
    </citation>
    <scope>NUCLEOTIDE SEQUENCE [LARGE SCALE GENOMIC DNA]</scope>
    <source>
        <strain evidence="6">LMG 29326</strain>
    </source>
</reference>
<dbReference type="EMBL" id="FCOB02000014">
    <property type="protein sequence ID" value="SAK69076.1"/>
    <property type="molecule type" value="Genomic_DNA"/>
</dbReference>
<dbReference type="CDD" id="cd08440">
    <property type="entry name" value="PBP2_LTTR_like_4"/>
    <property type="match status" value="1"/>
</dbReference>
<dbReference type="PROSITE" id="PS50931">
    <property type="entry name" value="HTH_LYSR"/>
    <property type="match status" value="1"/>
</dbReference>
<dbReference type="InterPro" id="IPR000847">
    <property type="entry name" value="LysR_HTH_N"/>
</dbReference>
<keyword evidence="7" id="KW-1185">Reference proteome</keyword>
<dbReference type="AlphaFoldDB" id="A0A158BH29"/>
<evidence type="ECO:0000256" key="1">
    <source>
        <dbReference type="ARBA" id="ARBA00009437"/>
    </source>
</evidence>
<dbReference type="SUPFAM" id="SSF46785">
    <property type="entry name" value="Winged helix' DNA-binding domain"/>
    <property type="match status" value="1"/>
</dbReference>
<keyword evidence="2" id="KW-0805">Transcription regulation</keyword>
<keyword evidence="3" id="KW-0238">DNA-binding</keyword>
<evidence type="ECO:0000313" key="7">
    <source>
        <dbReference type="Proteomes" id="UP000054978"/>
    </source>
</evidence>
<dbReference type="InterPro" id="IPR050950">
    <property type="entry name" value="HTH-type_LysR_regulators"/>
</dbReference>
<proteinExistence type="inferred from homology"/>
<organism evidence="6 7">
    <name type="scientific">Caballeronia ptereochthonis</name>
    <dbReference type="NCBI Taxonomy" id="1777144"/>
    <lineage>
        <taxon>Bacteria</taxon>
        <taxon>Pseudomonadati</taxon>
        <taxon>Pseudomonadota</taxon>
        <taxon>Betaproteobacteria</taxon>
        <taxon>Burkholderiales</taxon>
        <taxon>Burkholderiaceae</taxon>
        <taxon>Caballeronia</taxon>
    </lineage>
</organism>
<dbReference type="InterPro" id="IPR036388">
    <property type="entry name" value="WH-like_DNA-bd_sf"/>
</dbReference>
<dbReference type="Gene3D" id="1.10.10.10">
    <property type="entry name" value="Winged helix-like DNA-binding domain superfamily/Winged helix DNA-binding domain"/>
    <property type="match status" value="1"/>
</dbReference>